<protein>
    <recommendedName>
        <fullName evidence="2">dUTP diphosphatase</fullName>
        <ecNumber evidence="2">3.6.1.23</ecNumber>
    </recommendedName>
</protein>
<evidence type="ECO:0000256" key="2">
    <source>
        <dbReference type="ARBA" id="ARBA00012379"/>
    </source>
</evidence>
<dbReference type="InterPro" id="IPR033704">
    <property type="entry name" value="dUTPase_trimeric"/>
</dbReference>
<organism evidence="7 8">
    <name type="scientific">Candidatus Phytoplasma australasiaticum subsp. australasiaticum</name>
    <dbReference type="NCBI Taxonomy" id="2832407"/>
    <lineage>
        <taxon>Bacteria</taxon>
        <taxon>Bacillati</taxon>
        <taxon>Mycoplasmatota</taxon>
        <taxon>Mollicutes</taxon>
        <taxon>Acholeplasmatales</taxon>
        <taxon>Acholeplasmataceae</taxon>
        <taxon>Candidatus Phytoplasma</taxon>
        <taxon>16SrII (Peanut WB group)</taxon>
        <taxon>Candidatus Phytoplasma australasiaticum</taxon>
    </lineage>
</organism>
<dbReference type="GO" id="GO:0006226">
    <property type="term" value="P:dUMP biosynthetic process"/>
    <property type="evidence" value="ECO:0007669"/>
    <property type="project" value="InterPro"/>
</dbReference>
<evidence type="ECO:0000256" key="1">
    <source>
        <dbReference type="ARBA" id="ARBA00006581"/>
    </source>
</evidence>
<dbReference type="PANTHER" id="PTHR11241:SF0">
    <property type="entry name" value="DEOXYURIDINE 5'-TRIPHOSPHATE NUCLEOTIDOHYDROLASE"/>
    <property type="match status" value="1"/>
</dbReference>
<keyword evidence="4" id="KW-0546">Nucleotide metabolism</keyword>
<sequence>MSNKSFFEVVSYYKKNNIQLPQRQTQYSAGYDLAAAIEINIPPQQIAIIPTGLKVFLPSNQVLLIYARSSLFIKKKLMLTNNVGVIDSDYYNNIENEGHILIPLYNFSNQIITIHKNERIAQGILQNFLLTKNDNNENQIRKNGFGSTQ</sequence>
<dbReference type="SUPFAM" id="SSF51283">
    <property type="entry name" value="dUTPase-like"/>
    <property type="match status" value="1"/>
</dbReference>
<comment type="similarity">
    <text evidence="1">Belongs to the dUTPase family.</text>
</comment>
<name>A0A9K3SUU0_9MOLU</name>
<dbReference type="Pfam" id="PF00692">
    <property type="entry name" value="dUTPase"/>
    <property type="match status" value="1"/>
</dbReference>
<dbReference type="EC" id="3.6.1.23" evidence="2"/>
<evidence type="ECO:0000256" key="4">
    <source>
        <dbReference type="ARBA" id="ARBA00023080"/>
    </source>
</evidence>
<comment type="caution">
    <text evidence="7">The sequence shown here is derived from an EMBL/GenBank/DDBJ whole genome shotgun (WGS) entry which is preliminary data.</text>
</comment>
<dbReference type="RefSeq" id="WP_193622148.1">
    <property type="nucleotide sequence ID" value="NZ_JALQCT010000002.1"/>
</dbReference>
<comment type="catalytic activity">
    <reaction evidence="5">
        <text>dUTP + H2O = dUMP + diphosphate + H(+)</text>
        <dbReference type="Rhea" id="RHEA:10248"/>
        <dbReference type="ChEBI" id="CHEBI:15377"/>
        <dbReference type="ChEBI" id="CHEBI:15378"/>
        <dbReference type="ChEBI" id="CHEBI:33019"/>
        <dbReference type="ChEBI" id="CHEBI:61555"/>
        <dbReference type="ChEBI" id="CHEBI:246422"/>
        <dbReference type="EC" id="3.6.1.23"/>
    </reaction>
</comment>
<dbReference type="Gene3D" id="2.70.40.10">
    <property type="match status" value="1"/>
</dbReference>
<dbReference type="CDD" id="cd07557">
    <property type="entry name" value="trimeric_dUTPase"/>
    <property type="match status" value="1"/>
</dbReference>
<dbReference type="Proteomes" id="UP001170651">
    <property type="component" value="Unassembled WGS sequence"/>
</dbReference>
<keyword evidence="8" id="KW-1185">Reference proteome</keyword>
<evidence type="ECO:0000256" key="3">
    <source>
        <dbReference type="ARBA" id="ARBA00022801"/>
    </source>
</evidence>
<evidence type="ECO:0000259" key="6">
    <source>
        <dbReference type="Pfam" id="PF00692"/>
    </source>
</evidence>
<dbReference type="PANTHER" id="PTHR11241">
    <property type="entry name" value="DEOXYURIDINE 5'-TRIPHOSPHATE NUCLEOTIDOHYDROLASE"/>
    <property type="match status" value="1"/>
</dbReference>
<dbReference type="NCBIfam" id="TIGR00576">
    <property type="entry name" value="dut"/>
    <property type="match status" value="1"/>
</dbReference>
<keyword evidence="3 7" id="KW-0378">Hydrolase</keyword>
<evidence type="ECO:0000313" key="8">
    <source>
        <dbReference type="Proteomes" id="UP001170651"/>
    </source>
</evidence>
<reference evidence="7 8" key="1">
    <citation type="journal article" date="2023" name="Int. J. Syst. Evol. Microbiol.">
        <title>The observation of taxonomic boundaries for the 16SrII and 16SrXXV phytoplasmas using genome-based delimitation.</title>
        <authorList>
            <person name="Rodrigues Jardim B."/>
            <person name="Tran-Nguyen L.T.T."/>
            <person name="Gambley C."/>
            <person name="Al-Sadi A.M."/>
            <person name="Al-Subhi A.M."/>
            <person name="Foissac X."/>
            <person name="Salar P."/>
            <person name="Cai H."/>
            <person name="Yang J.Y."/>
            <person name="Davis R."/>
            <person name="Jones L."/>
            <person name="Rodoni B."/>
            <person name="Constable F.E."/>
        </authorList>
    </citation>
    <scope>NUCLEOTIDE SEQUENCE [LARGE SCALE GENOMIC DNA]</scope>
    <source>
        <strain evidence="7">BAWM-OMN-P26</strain>
    </source>
</reference>
<feature type="domain" description="dUTPase-like" evidence="6">
    <location>
        <begin position="17"/>
        <end position="148"/>
    </location>
</feature>
<dbReference type="EMBL" id="JAOSIW010000001">
    <property type="protein sequence ID" value="MDO8054293.1"/>
    <property type="molecule type" value="Genomic_DNA"/>
</dbReference>
<evidence type="ECO:0000256" key="5">
    <source>
        <dbReference type="ARBA" id="ARBA00047686"/>
    </source>
</evidence>
<evidence type="ECO:0000313" key="7">
    <source>
        <dbReference type="EMBL" id="MDO8054293.1"/>
    </source>
</evidence>
<proteinExistence type="inferred from homology"/>
<dbReference type="GO" id="GO:0046081">
    <property type="term" value="P:dUTP catabolic process"/>
    <property type="evidence" value="ECO:0007669"/>
    <property type="project" value="InterPro"/>
</dbReference>
<dbReference type="InterPro" id="IPR008181">
    <property type="entry name" value="dUTPase"/>
</dbReference>
<dbReference type="InterPro" id="IPR029054">
    <property type="entry name" value="dUTPase-like"/>
</dbReference>
<dbReference type="InterPro" id="IPR036157">
    <property type="entry name" value="dUTPase-like_sf"/>
</dbReference>
<dbReference type="GeneID" id="93018320"/>
<dbReference type="AlphaFoldDB" id="A0A9K3SUU0"/>
<dbReference type="GO" id="GO:0000287">
    <property type="term" value="F:magnesium ion binding"/>
    <property type="evidence" value="ECO:0007669"/>
    <property type="project" value="InterPro"/>
</dbReference>
<gene>
    <name evidence="7" type="primary">dut</name>
    <name evidence="7" type="ORF">OC696_00185</name>
</gene>
<accession>A0A9K3SUU0</accession>
<dbReference type="GO" id="GO:0004170">
    <property type="term" value="F:dUTP diphosphatase activity"/>
    <property type="evidence" value="ECO:0007669"/>
    <property type="project" value="UniProtKB-EC"/>
</dbReference>